<name>A0A7T5R3N1_9BACT</name>
<dbReference type="InterPro" id="IPR050237">
    <property type="entry name" value="ATP-dep_AMP-bd_enzyme"/>
</dbReference>
<proteinExistence type="predicted"/>
<dbReference type="SUPFAM" id="SSF56801">
    <property type="entry name" value="Acetyl-CoA synthetase-like"/>
    <property type="match status" value="1"/>
</dbReference>
<dbReference type="AlphaFoldDB" id="A0A7T5R3N1"/>
<dbReference type="InterPro" id="IPR000873">
    <property type="entry name" value="AMP-dep_synth/lig_dom"/>
</dbReference>
<dbReference type="Gene3D" id="3.40.50.12780">
    <property type="entry name" value="N-terminal domain of ligase-like"/>
    <property type="match status" value="1"/>
</dbReference>
<accession>A0A7T5R3N1</accession>
<dbReference type="PANTHER" id="PTHR43767">
    <property type="entry name" value="LONG-CHAIN-FATTY-ACID--COA LIGASE"/>
    <property type="match status" value="1"/>
</dbReference>
<gene>
    <name evidence="3" type="ORF">HYS17_03580</name>
</gene>
<evidence type="ECO:0000259" key="2">
    <source>
        <dbReference type="Pfam" id="PF00501"/>
    </source>
</evidence>
<dbReference type="Pfam" id="PF14518">
    <property type="entry name" value="Haem_oxygenas_2"/>
    <property type="match status" value="1"/>
</dbReference>
<dbReference type="EMBL" id="CP066681">
    <property type="protein sequence ID" value="QQG36866.1"/>
    <property type="molecule type" value="Genomic_DNA"/>
</dbReference>
<dbReference type="SMART" id="SM01236">
    <property type="entry name" value="Haem_oxygenase_2"/>
    <property type="match status" value="1"/>
</dbReference>
<protein>
    <submittedName>
        <fullName evidence="3">AMP-binding protein</fullName>
    </submittedName>
</protein>
<feature type="domain" description="AMP-dependent synthetase/ligase" evidence="2">
    <location>
        <begin position="107"/>
        <end position="301"/>
    </location>
</feature>
<sequence>MNLLSAIKTRPADNIALQDDRRTLSYGATLAEIATRAAQLKNISCAALAMDNGVEWILWDMAALESGTVLVPLPPFFTPAQVTHALSSSGCQAIIEPQGIRPLPYPPAALPHGTAKITYTSGTTGTPKGVCLSRAHMETVARSIVEMLGPEYAGIHLSVLPLGVLLENVAGVYAALMAGARVVVPPLEVYGPHYAGLRQALATTRATSAIIVPEILRSLMLQVARNGPLPDLRFIAVGGSKISSTLIEQAQARGLPAYEGYGLSECGSVVTLNVPGHTQPGTAGRLLPHVDAVIENGELVIRNPAFLGYVGQPQSGPYATGDLGDLDAGGYFTISGRKRNVLITSYGRNISPEWVEAALLSQPEIAQAFVYGDAQPALSALIVPGGDPLSIPAAIARANLSLPDYAHIGAFHLTPAFTRQDGTLTGNGRLCRDAILKTRLTKETAMTFYERLRQETETARQELYSVPQLIDGLRGDISRETYIAYLTEAYHHVRHTVRFLMAMGAHLPESKKWLHEAISEYIEEEKGHEEWILNDIAAAGGDKEAARAAIPNLETQVLVSYNYDYIARKNPIGFLGMVFMLESTSVQAASNGADAVKSKLGLPQAAFTYLYSHGALDIEHMKFFEQLVNQIDDPGDRAAIIEVAQNTFRLFANVMRAIPHERSLKSAA</sequence>
<dbReference type="SUPFAM" id="SSF48613">
    <property type="entry name" value="Heme oxygenase-like"/>
    <property type="match status" value="1"/>
</dbReference>
<evidence type="ECO:0000313" key="4">
    <source>
        <dbReference type="Proteomes" id="UP000595362"/>
    </source>
</evidence>
<evidence type="ECO:0000313" key="3">
    <source>
        <dbReference type="EMBL" id="QQG36866.1"/>
    </source>
</evidence>
<dbReference type="Proteomes" id="UP000595362">
    <property type="component" value="Chromosome"/>
</dbReference>
<dbReference type="GO" id="GO:0016874">
    <property type="term" value="F:ligase activity"/>
    <property type="evidence" value="ECO:0007669"/>
    <property type="project" value="UniProtKB-KW"/>
</dbReference>
<feature type="domain" description="AMP-dependent synthetase/ligase" evidence="2">
    <location>
        <begin position="8"/>
        <end position="95"/>
    </location>
</feature>
<dbReference type="PANTHER" id="PTHR43767:SF8">
    <property type="entry name" value="LONG-CHAIN-FATTY-ACID--COA LIGASE"/>
    <property type="match status" value="1"/>
</dbReference>
<keyword evidence="1" id="KW-0436">Ligase</keyword>
<evidence type="ECO:0000256" key="1">
    <source>
        <dbReference type="ARBA" id="ARBA00022598"/>
    </source>
</evidence>
<organism evidence="3 4">
    <name type="scientific">Micavibrio aeruginosavorus</name>
    <dbReference type="NCBI Taxonomy" id="349221"/>
    <lineage>
        <taxon>Bacteria</taxon>
        <taxon>Pseudomonadati</taxon>
        <taxon>Bdellovibrionota</taxon>
        <taxon>Bdellovibrionia</taxon>
        <taxon>Bdellovibrionales</taxon>
        <taxon>Pseudobdellovibrionaceae</taxon>
        <taxon>Micavibrio</taxon>
    </lineage>
</organism>
<dbReference type="InterPro" id="IPR045851">
    <property type="entry name" value="AMP-bd_C_sf"/>
</dbReference>
<dbReference type="InterPro" id="IPR016084">
    <property type="entry name" value="Haem_Oase-like_multi-hlx"/>
</dbReference>
<dbReference type="Gene3D" id="1.20.910.10">
    <property type="entry name" value="Heme oxygenase-like"/>
    <property type="match status" value="1"/>
</dbReference>
<dbReference type="InterPro" id="IPR042099">
    <property type="entry name" value="ANL_N_sf"/>
</dbReference>
<dbReference type="PROSITE" id="PS00455">
    <property type="entry name" value="AMP_BINDING"/>
    <property type="match status" value="1"/>
</dbReference>
<dbReference type="Gene3D" id="3.30.300.30">
    <property type="match status" value="1"/>
</dbReference>
<dbReference type="Pfam" id="PF00501">
    <property type="entry name" value="AMP-binding"/>
    <property type="match status" value="2"/>
</dbReference>
<reference evidence="3 4" key="1">
    <citation type="submission" date="2020-07" db="EMBL/GenBank/DDBJ databases">
        <title>Huge and variable diversity of episymbiotic CPR bacteria and DPANN archaea in groundwater ecosystems.</title>
        <authorList>
            <person name="He C.Y."/>
            <person name="Keren R."/>
            <person name="Whittaker M."/>
            <person name="Farag I.F."/>
            <person name="Doudna J."/>
            <person name="Cate J.H.D."/>
            <person name="Banfield J.F."/>
        </authorList>
    </citation>
    <scope>NUCLEOTIDE SEQUENCE [LARGE SCALE GENOMIC DNA]</scope>
    <source>
        <strain evidence="3">NC_groundwater_70_Ag_B-0.1um_54_66</strain>
    </source>
</reference>
<dbReference type="InterPro" id="IPR020845">
    <property type="entry name" value="AMP-binding_CS"/>
</dbReference>